<feature type="transmembrane region" description="Helical" evidence="1">
    <location>
        <begin position="41"/>
        <end position="60"/>
    </location>
</feature>
<dbReference type="SUPFAM" id="SSF53300">
    <property type="entry name" value="vWA-like"/>
    <property type="match status" value="1"/>
</dbReference>
<dbReference type="InterPro" id="IPR028087">
    <property type="entry name" value="Tad_N"/>
</dbReference>
<evidence type="ECO:0000256" key="1">
    <source>
        <dbReference type="SAM" id="Phobius"/>
    </source>
</evidence>
<evidence type="ECO:0000313" key="3">
    <source>
        <dbReference type="EMBL" id="MCV6824944.1"/>
    </source>
</evidence>
<keyword evidence="1" id="KW-0812">Transmembrane</keyword>
<dbReference type="Pfam" id="PF13400">
    <property type="entry name" value="Tad"/>
    <property type="match status" value="1"/>
</dbReference>
<reference evidence="3" key="1">
    <citation type="submission" date="2022-10" db="EMBL/GenBank/DDBJ databases">
        <authorList>
            <person name="Yue Y."/>
        </authorList>
    </citation>
    <scope>NUCLEOTIDE SEQUENCE</scope>
    <source>
        <strain evidence="3">Z654</strain>
    </source>
</reference>
<proteinExistence type="predicted"/>
<comment type="caution">
    <text evidence="3">The sequence shown here is derived from an EMBL/GenBank/DDBJ whole genome shotgun (WGS) entry which is preliminary data.</text>
</comment>
<organism evidence="3 4">
    <name type="scientific">Halocynthiibacter halioticoli</name>
    <dbReference type="NCBI Taxonomy" id="2986804"/>
    <lineage>
        <taxon>Bacteria</taxon>
        <taxon>Pseudomonadati</taxon>
        <taxon>Pseudomonadota</taxon>
        <taxon>Alphaproteobacteria</taxon>
        <taxon>Rhodobacterales</taxon>
        <taxon>Paracoccaceae</taxon>
        <taxon>Halocynthiibacter</taxon>
    </lineage>
</organism>
<gene>
    <name evidence="3" type="ORF">OH136_10290</name>
</gene>
<feature type="domain" description="Putative Flp pilus-assembly TadG-like N-terminal" evidence="2">
    <location>
        <begin position="39"/>
        <end position="85"/>
    </location>
</feature>
<protein>
    <submittedName>
        <fullName evidence="3">Tad domain-containing protein</fullName>
    </submittedName>
</protein>
<dbReference type="EMBL" id="JAOYFC010000002">
    <property type="protein sequence ID" value="MCV6824944.1"/>
    <property type="molecule type" value="Genomic_DNA"/>
</dbReference>
<accession>A0AAE3J077</accession>
<keyword evidence="1" id="KW-0472">Membrane</keyword>
<sequence length="588" mass="65137">MENHTTRGKAASNVTTNVIKAPFARALRSATQFRRNNDGSLTLFSMFMFVIMLLVSGMAVDVMHLETQRTRVQYAADRAILAAASLEQDLDPELVVRNYFETSGLGNIDLVIDHETISSGGQRNYRRVSLETGVSIDTSFMGLVGIETLSAPSASTAEEGITDVEISLVVDVSGSMGYNSATGNTKLYELQQAAKEFGYAMLCNPTDPNREQSCTVENGRVSLSIVPYEEQVDIGSDLASQFNLRADHDYNNCVDFTSDEFSQTAVSPSAELDRAGHINRYNTNLSSSSSRVCDDVWDNGQRAIQPLLSDYNDVDDFIDDLYATGSTSIDMGMKWGVALLDPAAQPAISALTSGDGAPIDSEYAQRPFAYGERNASKVIVLMTDGKHEGRGQLRSSKKSGPSVVWQDKTEGFLGIYYSQYDEWYSFVEDGYGNDKNVWLDFAPGTYEWDCWSYWSGGRKYKDCGYRTDKPKLQDENGDLNNTKQLSWPEVWMIKGTKWAKNYGALGRQNAHFTVQPSTQDTNLYNSCNAAKAEGMLIFTIGFEVHSDYLDVMRTCASTPNHFFDIDGTEISSTFATIASQINRLRLTQ</sequence>
<dbReference type="Gene3D" id="3.40.50.410">
    <property type="entry name" value="von Willebrand factor, type A domain"/>
    <property type="match status" value="1"/>
</dbReference>
<name>A0AAE3J077_9RHOB</name>
<dbReference type="RefSeq" id="WP_263953791.1">
    <property type="nucleotide sequence ID" value="NZ_JAOYFC010000002.1"/>
</dbReference>
<dbReference type="AlphaFoldDB" id="A0AAE3J077"/>
<keyword evidence="4" id="KW-1185">Reference proteome</keyword>
<dbReference type="InterPro" id="IPR036465">
    <property type="entry name" value="vWFA_dom_sf"/>
</dbReference>
<keyword evidence="1" id="KW-1133">Transmembrane helix</keyword>
<dbReference type="Proteomes" id="UP001208041">
    <property type="component" value="Unassembled WGS sequence"/>
</dbReference>
<evidence type="ECO:0000259" key="2">
    <source>
        <dbReference type="Pfam" id="PF13400"/>
    </source>
</evidence>
<evidence type="ECO:0000313" key="4">
    <source>
        <dbReference type="Proteomes" id="UP001208041"/>
    </source>
</evidence>